<feature type="region of interest" description="Disordered" evidence="1">
    <location>
        <begin position="1"/>
        <end position="33"/>
    </location>
</feature>
<dbReference type="AlphaFoldDB" id="A0A6A8GCP7"/>
<evidence type="ECO:0000313" key="4">
    <source>
        <dbReference type="Proteomes" id="UP000443423"/>
    </source>
</evidence>
<dbReference type="InterPro" id="IPR031604">
    <property type="entry name" value="Ferredoxin_N"/>
</dbReference>
<accession>A0A6A8GCP7</accession>
<gene>
    <name evidence="3" type="ORF">GJR99_17210</name>
</gene>
<comment type="caution">
    <text evidence="3">The sequence shown here is derived from an EMBL/GenBank/DDBJ whole genome shotgun (WGS) entry which is preliminary data.</text>
</comment>
<sequence length="71" mass="8199">MTHRIDDTTPLDLIADSPQSGNGGDEFAQRMGRDARRVTRGELSQEVFYERYHEEILARFGFDRRPGGEDR</sequence>
<evidence type="ECO:0000259" key="2">
    <source>
        <dbReference type="Pfam" id="PF16947"/>
    </source>
</evidence>
<organism evidence="3 4">
    <name type="scientific">Haloferax marinum</name>
    <dbReference type="NCBI Taxonomy" id="2666143"/>
    <lineage>
        <taxon>Archaea</taxon>
        <taxon>Methanobacteriati</taxon>
        <taxon>Methanobacteriota</taxon>
        <taxon>Stenosarchaea group</taxon>
        <taxon>Halobacteria</taxon>
        <taxon>Halobacteriales</taxon>
        <taxon>Haloferacaceae</taxon>
        <taxon>Haloferax</taxon>
    </lineage>
</organism>
<proteinExistence type="predicted"/>
<dbReference type="RefSeq" id="WP_151114292.1">
    <property type="nucleotide sequence ID" value="NZ_WKJQ01000003.1"/>
</dbReference>
<dbReference type="OrthoDB" id="2837at2157"/>
<keyword evidence="4" id="KW-1185">Reference proteome</keyword>
<dbReference type="Proteomes" id="UP000443423">
    <property type="component" value="Unassembled WGS sequence"/>
</dbReference>
<dbReference type="Pfam" id="PF16947">
    <property type="entry name" value="Ferredoxin_N"/>
    <property type="match status" value="1"/>
</dbReference>
<dbReference type="EMBL" id="WKJQ01000003">
    <property type="protein sequence ID" value="MRW98308.1"/>
    <property type="molecule type" value="Genomic_DNA"/>
</dbReference>
<reference evidence="3 4" key="1">
    <citation type="submission" date="2019-11" db="EMBL/GenBank/DDBJ databases">
        <title>Whole genome sequence of Haloferax sp. MBLA0078.</title>
        <authorList>
            <person name="Seo M.-J."/>
            <person name="Cho E.-S."/>
        </authorList>
    </citation>
    <scope>NUCLEOTIDE SEQUENCE [LARGE SCALE GENOMIC DNA]</scope>
    <source>
        <strain evidence="3 4">MBLA0078</strain>
    </source>
</reference>
<name>A0A6A8GCP7_9EURY</name>
<feature type="domain" description="4Fe-4S ferredoxin iron-sulfur binding" evidence="2">
    <location>
        <begin position="26"/>
        <end position="66"/>
    </location>
</feature>
<evidence type="ECO:0000313" key="3">
    <source>
        <dbReference type="EMBL" id="MRW98308.1"/>
    </source>
</evidence>
<evidence type="ECO:0000256" key="1">
    <source>
        <dbReference type="SAM" id="MobiDB-lite"/>
    </source>
</evidence>
<protein>
    <recommendedName>
        <fullName evidence="2">4Fe-4S ferredoxin iron-sulfur binding domain-containing protein</fullName>
    </recommendedName>
</protein>